<protein>
    <recommendedName>
        <fullName evidence="1">Schlafen group 3-like DNA/RNA helicase domain-containing protein</fullName>
    </recommendedName>
</protein>
<evidence type="ECO:0000313" key="2">
    <source>
        <dbReference type="EMBL" id="PKQ46076.1"/>
    </source>
</evidence>
<name>A0A2N3HM93_9FLAO</name>
<evidence type="ECO:0000259" key="1">
    <source>
        <dbReference type="Pfam" id="PF09848"/>
    </source>
</evidence>
<evidence type="ECO:0000313" key="3">
    <source>
        <dbReference type="Proteomes" id="UP000233435"/>
    </source>
</evidence>
<gene>
    <name evidence="2" type="ORF">CSW08_04865</name>
</gene>
<dbReference type="SUPFAM" id="SSF52540">
    <property type="entry name" value="P-loop containing nucleoside triphosphate hydrolases"/>
    <property type="match status" value="1"/>
</dbReference>
<organism evidence="2 3">
    <name type="scientific">Confluentibacter flavum</name>
    <dbReference type="NCBI Taxonomy" id="1909700"/>
    <lineage>
        <taxon>Bacteria</taxon>
        <taxon>Pseudomonadati</taxon>
        <taxon>Bacteroidota</taxon>
        <taxon>Flavobacteriia</taxon>
        <taxon>Flavobacteriales</taxon>
        <taxon>Flavobacteriaceae</taxon>
        <taxon>Confluentibacter</taxon>
    </lineage>
</organism>
<dbReference type="InterPro" id="IPR027417">
    <property type="entry name" value="P-loop_NTPase"/>
</dbReference>
<keyword evidence="3" id="KW-1185">Reference proteome</keyword>
<comment type="caution">
    <text evidence="2">The sequence shown here is derived from an EMBL/GenBank/DDBJ whole genome shotgun (WGS) entry which is preliminary data.</text>
</comment>
<dbReference type="AlphaFoldDB" id="A0A2N3HM93"/>
<feature type="domain" description="Schlafen group 3-like DNA/RNA helicase" evidence="1">
    <location>
        <begin position="233"/>
        <end position="592"/>
    </location>
</feature>
<dbReference type="EMBL" id="PJEO01000015">
    <property type="protein sequence ID" value="PKQ46076.1"/>
    <property type="molecule type" value="Genomic_DNA"/>
</dbReference>
<dbReference type="Gene3D" id="3.40.50.300">
    <property type="entry name" value="P-loop containing nucleotide triphosphate hydrolases"/>
    <property type="match status" value="1"/>
</dbReference>
<dbReference type="Proteomes" id="UP000233435">
    <property type="component" value="Unassembled WGS sequence"/>
</dbReference>
<dbReference type="RefSeq" id="WP_106658787.1">
    <property type="nucleotide sequence ID" value="NZ_PJEO01000015.1"/>
</dbReference>
<proteinExistence type="predicted"/>
<dbReference type="OrthoDB" id="3193269at2"/>
<reference evidence="2 3" key="1">
    <citation type="submission" date="2017-12" db="EMBL/GenBank/DDBJ databases">
        <title>Confluentibacter flavum sp. nov., isolated from the saline lake.</title>
        <authorList>
            <person name="Yu L."/>
        </authorList>
    </citation>
    <scope>NUCLEOTIDE SEQUENCE [LARGE SCALE GENOMIC DNA]</scope>
    <source>
        <strain evidence="2 3">3B</strain>
    </source>
</reference>
<dbReference type="InterPro" id="IPR018647">
    <property type="entry name" value="SLFN_3-like_DNA/RNA_helicase"/>
</dbReference>
<accession>A0A2N3HM93</accession>
<sequence>MLNKEEIKSYYTIRELKELSTSEIISNIECFLDEKINCNTFSKGQIISWNKSIDLVKSIFEKDNKNWNIIFEFLIPLSSGKRPDILLINGVTIFLIEVKNKSEYTLADLDQINGYKLDLEYYHSTAKNFEIKPILLLLKANGLKENIGEIVVLSPDNLKPILLENYQNYLMVHPNSLNDGNFKPVPAITEYAKAVFENKEIEHIEKACFLESSQISIDLNNVYNESKAKNEHAIVFLTGTAGSGKSALGLKCAFENNGLYVTKNRQFAENLNDEIGVCSNIKTTHNFITEYSKKEGEPIWDLIVFDEAQRFWNQDKMEKYFGLKSSESRFVLELYEKKEWGVLVVLIGSGQELSWGEYGNFYQWKDAINNANKKWMVYGSNKTKKGIGYSKKIIYFEKNNFDLSHSFRNFKTPSSPVFINKLLDFEGTLDSYYFKSLQKEFNELCDNGFKIIITRNIDSAIDYCEARYQDKPNSYCTLTSSESEINEIRELNFKSNVLYDYKKSSRLGINQYFNNNGLCEDSNGDLIPLTEFSAIGFEMQMPIIVWGVDYIWYKNRWNYEFVRSIVGNTEFRQNTYRILLTRGRDGVILYFPPIWQLDNTFKFFKELGSESI</sequence>
<dbReference type="Pfam" id="PF09848">
    <property type="entry name" value="SLFN-g3_helicase"/>
    <property type="match status" value="1"/>
</dbReference>